<feature type="compositionally biased region" description="Basic and acidic residues" evidence="1">
    <location>
        <begin position="210"/>
        <end position="220"/>
    </location>
</feature>
<dbReference type="InterPro" id="IPR037391">
    <property type="entry name" value="PMF1-bd"/>
</dbReference>
<organism evidence="2 3">
    <name type="scientific">Willisornis vidua</name>
    <name type="common">Xingu scale-backed antbird</name>
    <dbReference type="NCBI Taxonomy" id="1566151"/>
    <lineage>
        <taxon>Eukaryota</taxon>
        <taxon>Metazoa</taxon>
        <taxon>Chordata</taxon>
        <taxon>Craniata</taxon>
        <taxon>Vertebrata</taxon>
        <taxon>Euteleostomi</taxon>
        <taxon>Archelosauria</taxon>
        <taxon>Archosauria</taxon>
        <taxon>Dinosauria</taxon>
        <taxon>Saurischia</taxon>
        <taxon>Theropoda</taxon>
        <taxon>Coelurosauria</taxon>
        <taxon>Aves</taxon>
        <taxon>Neognathae</taxon>
        <taxon>Neoaves</taxon>
        <taxon>Telluraves</taxon>
        <taxon>Australaves</taxon>
        <taxon>Passeriformes</taxon>
        <taxon>Thamnophilidae</taxon>
        <taxon>Willisornis</taxon>
    </lineage>
</organism>
<evidence type="ECO:0000256" key="1">
    <source>
        <dbReference type="SAM" id="MobiDB-lite"/>
    </source>
</evidence>
<evidence type="ECO:0000313" key="2">
    <source>
        <dbReference type="EMBL" id="KAJ7413814.1"/>
    </source>
</evidence>
<dbReference type="PANTHER" id="PTHR18881">
    <property type="entry name" value="POLYAMINE-MODULATED FACTOR 1-BINDING PROTEIN 1-RELATED"/>
    <property type="match status" value="1"/>
</dbReference>
<reference evidence="2" key="1">
    <citation type="submission" date="2019-10" db="EMBL/GenBank/DDBJ databases">
        <authorList>
            <person name="Soares A.E.R."/>
            <person name="Aleixo A."/>
            <person name="Schneider P."/>
            <person name="Miyaki C.Y."/>
            <person name="Schneider M.P."/>
            <person name="Mello C."/>
            <person name="Vasconcelos A.T.R."/>
        </authorList>
    </citation>
    <scope>NUCLEOTIDE SEQUENCE</scope>
    <source>
        <tissue evidence="2">Muscle</tissue>
    </source>
</reference>
<accession>A0ABQ9D2C9</accession>
<feature type="compositionally biased region" description="Polar residues" evidence="1">
    <location>
        <begin position="199"/>
        <end position="209"/>
    </location>
</feature>
<dbReference type="EMBL" id="WHWB01034117">
    <property type="protein sequence ID" value="KAJ7413814.1"/>
    <property type="molecule type" value="Genomic_DNA"/>
</dbReference>
<protein>
    <submittedName>
        <fullName evidence="2">Uncharacterized protein</fullName>
    </submittedName>
</protein>
<name>A0ABQ9D2C9_9PASS</name>
<feature type="region of interest" description="Disordered" evidence="1">
    <location>
        <begin position="1"/>
        <end position="28"/>
    </location>
</feature>
<comment type="caution">
    <text evidence="2">The sequence shown here is derived from an EMBL/GenBank/DDBJ whole genome shotgun (WGS) entry which is preliminary data.</text>
</comment>
<gene>
    <name evidence="2" type="ORF">WISP_88141</name>
</gene>
<dbReference type="Proteomes" id="UP001145742">
    <property type="component" value="Unassembled WGS sequence"/>
</dbReference>
<dbReference type="PANTHER" id="PTHR18881:SF3">
    <property type="entry name" value="POLYAMINE-MODULATED FACTOR 1-BINDING PROTEIN 1"/>
    <property type="match status" value="1"/>
</dbReference>
<sequence length="226" mass="25487">MLNSKIKDRRMEQQVHRQEKGESEWNSREDTGPLFALIAKERRRTFLTMLITYSSTGALQGVVVAKVQDPALGLAEPRTVGFGPSMQPVQVSLQNPLSFQQIDTPSQPGVIYKFADGYPYGHINLQHLLECQMKEAICKRDDLLRKSEANFLQAKEGIKAKVAEVEHLDSVVKKLKATQELASQDEKLLLMESSLKATQEQLSEQTAETVRQEQNSRKSQTESWGT</sequence>
<feature type="region of interest" description="Disordered" evidence="1">
    <location>
        <begin position="199"/>
        <end position="226"/>
    </location>
</feature>
<keyword evidence="3" id="KW-1185">Reference proteome</keyword>
<proteinExistence type="predicted"/>
<evidence type="ECO:0000313" key="3">
    <source>
        <dbReference type="Proteomes" id="UP001145742"/>
    </source>
</evidence>